<dbReference type="PROSITE" id="PS51063">
    <property type="entry name" value="HTH_CRP_2"/>
    <property type="match status" value="1"/>
</dbReference>
<dbReference type="InterPro" id="IPR036388">
    <property type="entry name" value="WH-like_DNA-bd_sf"/>
</dbReference>
<dbReference type="Pfam" id="PF13545">
    <property type="entry name" value="HTH_Crp_2"/>
    <property type="match status" value="1"/>
</dbReference>
<dbReference type="GO" id="GO:0005829">
    <property type="term" value="C:cytosol"/>
    <property type="evidence" value="ECO:0007669"/>
    <property type="project" value="TreeGrafter"/>
</dbReference>
<evidence type="ECO:0000256" key="1">
    <source>
        <dbReference type="ARBA" id="ARBA00023015"/>
    </source>
</evidence>
<evidence type="ECO:0000256" key="2">
    <source>
        <dbReference type="ARBA" id="ARBA00023125"/>
    </source>
</evidence>
<dbReference type="PROSITE" id="PS50042">
    <property type="entry name" value="CNMP_BINDING_3"/>
    <property type="match status" value="1"/>
</dbReference>
<keyword evidence="1" id="KW-0805">Transcription regulation</keyword>
<accession>A0A2S9QHY4</accession>
<feature type="domain" description="HTH crp-type" evidence="5">
    <location>
        <begin position="175"/>
        <end position="249"/>
    </location>
</feature>
<dbReference type="GO" id="GO:0003700">
    <property type="term" value="F:DNA-binding transcription factor activity"/>
    <property type="evidence" value="ECO:0007669"/>
    <property type="project" value="TreeGrafter"/>
</dbReference>
<dbReference type="InterPro" id="IPR012318">
    <property type="entry name" value="HTH_CRP"/>
</dbReference>
<dbReference type="Pfam" id="PF00027">
    <property type="entry name" value="cNMP_binding"/>
    <property type="match status" value="1"/>
</dbReference>
<protein>
    <submittedName>
        <fullName evidence="6">Crp/Fnr family transcriptional regulator</fullName>
    </submittedName>
</protein>
<dbReference type="PROSITE" id="PS00889">
    <property type="entry name" value="CNMP_BINDING_2"/>
    <property type="match status" value="1"/>
</dbReference>
<dbReference type="InterPro" id="IPR018490">
    <property type="entry name" value="cNMP-bd_dom_sf"/>
</dbReference>
<evidence type="ECO:0000259" key="4">
    <source>
        <dbReference type="PROSITE" id="PS50042"/>
    </source>
</evidence>
<dbReference type="PANTHER" id="PTHR24567">
    <property type="entry name" value="CRP FAMILY TRANSCRIPTIONAL REGULATORY PROTEIN"/>
    <property type="match status" value="1"/>
</dbReference>
<organism evidence="6 7">
    <name type="scientific">Labrys okinawensis</name>
    <dbReference type="NCBI Taxonomy" id="346911"/>
    <lineage>
        <taxon>Bacteria</taxon>
        <taxon>Pseudomonadati</taxon>
        <taxon>Pseudomonadota</taxon>
        <taxon>Alphaproteobacteria</taxon>
        <taxon>Hyphomicrobiales</taxon>
        <taxon>Xanthobacteraceae</taxon>
        <taxon>Labrys</taxon>
    </lineage>
</organism>
<dbReference type="Gene3D" id="2.60.120.10">
    <property type="entry name" value="Jelly Rolls"/>
    <property type="match status" value="1"/>
</dbReference>
<dbReference type="InterPro" id="IPR000595">
    <property type="entry name" value="cNMP-bd_dom"/>
</dbReference>
<reference evidence="6 7" key="1">
    <citation type="submission" date="2018-02" db="EMBL/GenBank/DDBJ databases">
        <title>Whole genome sequencing of endophytic bacterium.</title>
        <authorList>
            <person name="Eedara R."/>
            <person name="Podile A.R."/>
        </authorList>
    </citation>
    <scope>NUCLEOTIDE SEQUENCE [LARGE SCALE GENOMIC DNA]</scope>
    <source>
        <strain evidence="6 7">RP1T</strain>
    </source>
</reference>
<proteinExistence type="predicted"/>
<comment type="caution">
    <text evidence="6">The sequence shown here is derived from an EMBL/GenBank/DDBJ whole genome shotgun (WGS) entry which is preliminary data.</text>
</comment>
<gene>
    <name evidence="6" type="ORF">C5L14_07005</name>
</gene>
<evidence type="ECO:0000313" key="6">
    <source>
        <dbReference type="EMBL" id="PRH88953.1"/>
    </source>
</evidence>
<dbReference type="InterPro" id="IPR036390">
    <property type="entry name" value="WH_DNA-bd_sf"/>
</dbReference>
<dbReference type="InterPro" id="IPR014710">
    <property type="entry name" value="RmlC-like_jellyroll"/>
</dbReference>
<dbReference type="Gene3D" id="1.10.10.10">
    <property type="entry name" value="Winged helix-like DNA-binding domain superfamily/Winged helix DNA-binding domain"/>
    <property type="match status" value="1"/>
</dbReference>
<dbReference type="SMART" id="SM00419">
    <property type="entry name" value="HTH_CRP"/>
    <property type="match status" value="1"/>
</dbReference>
<dbReference type="InterPro" id="IPR050397">
    <property type="entry name" value="Env_Response_Regulators"/>
</dbReference>
<dbReference type="SUPFAM" id="SSF46785">
    <property type="entry name" value="Winged helix' DNA-binding domain"/>
    <property type="match status" value="1"/>
</dbReference>
<keyword evidence="3" id="KW-0804">Transcription</keyword>
<dbReference type="PANTHER" id="PTHR24567:SF68">
    <property type="entry name" value="DNA-BINDING TRANSCRIPTIONAL DUAL REGULATOR CRP"/>
    <property type="match status" value="1"/>
</dbReference>
<evidence type="ECO:0000259" key="5">
    <source>
        <dbReference type="PROSITE" id="PS51063"/>
    </source>
</evidence>
<dbReference type="AlphaFoldDB" id="A0A2S9QHY4"/>
<feature type="domain" description="Cyclic nucleotide-binding" evidence="4">
    <location>
        <begin position="41"/>
        <end position="144"/>
    </location>
</feature>
<name>A0A2S9QHY4_9HYPH</name>
<evidence type="ECO:0000313" key="7">
    <source>
        <dbReference type="Proteomes" id="UP000237682"/>
    </source>
</evidence>
<dbReference type="SMART" id="SM00100">
    <property type="entry name" value="cNMP"/>
    <property type="match status" value="1"/>
</dbReference>
<dbReference type="SUPFAM" id="SSF51206">
    <property type="entry name" value="cAMP-binding domain-like"/>
    <property type="match status" value="1"/>
</dbReference>
<dbReference type="GO" id="GO:0003677">
    <property type="term" value="F:DNA binding"/>
    <property type="evidence" value="ECO:0007669"/>
    <property type="project" value="UniProtKB-KW"/>
</dbReference>
<keyword evidence="2" id="KW-0238">DNA-binding</keyword>
<dbReference type="EMBL" id="PUEJ01000002">
    <property type="protein sequence ID" value="PRH88953.1"/>
    <property type="molecule type" value="Genomic_DNA"/>
</dbReference>
<dbReference type="InterPro" id="IPR018488">
    <property type="entry name" value="cNMP-bd_CS"/>
</dbReference>
<dbReference type="OrthoDB" id="3525895at2"/>
<evidence type="ECO:0000256" key="3">
    <source>
        <dbReference type="ARBA" id="ARBA00023163"/>
    </source>
</evidence>
<keyword evidence="7" id="KW-1185">Reference proteome</keyword>
<sequence length="274" mass="29047">MQSDLPSGPDIAIIPDIILPQTGIVASMSVPLRTAIARLDLFAGASPEDIDAVANLAVEQRFRDGESIFSRGAPGEGMLIVLQGTIRLSIVSVEGRELILREAGPGDVIGEIAVLDSGRRTADATAVGPVVAGFIAQASFVRLLATRPALQMPILQVLCARLRDTTDQLESIALYPLEARLARFLLWHVKRYGRTRADGARSAPLTISQSAIASFVGASRPKVNRLLAAFEERGAIERRGAIVHCHVAALTQLAQAETVPGEAHAGARQDAARG</sequence>
<dbReference type="CDD" id="cd00038">
    <property type="entry name" value="CAP_ED"/>
    <property type="match status" value="1"/>
</dbReference>
<dbReference type="Proteomes" id="UP000237682">
    <property type="component" value="Unassembled WGS sequence"/>
</dbReference>